<feature type="compositionally biased region" description="Low complexity" evidence="2">
    <location>
        <begin position="41"/>
        <end position="54"/>
    </location>
</feature>
<keyword evidence="4" id="KW-1185">Reference proteome</keyword>
<dbReference type="SUPFAM" id="SSF81901">
    <property type="entry name" value="HCP-like"/>
    <property type="match status" value="1"/>
</dbReference>
<dbReference type="SMART" id="SM00671">
    <property type="entry name" value="SEL1"/>
    <property type="match status" value="7"/>
</dbReference>
<feature type="region of interest" description="Disordered" evidence="2">
    <location>
        <begin position="1"/>
        <end position="101"/>
    </location>
</feature>
<accession>A0A9W7ZW63</accession>
<dbReference type="Gene3D" id="1.25.40.10">
    <property type="entry name" value="Tetratricopeptide repeat domain"/>
    <property type="match status" value="2"/>
</dbReference>
<reference evidence="3" key="1">
    <citation type="submission" date="2022-07" db="EMBL/GenBank/DDBJ databases">
        <title>Phylogenomic reconstructions and comparative analyses of Kickxellomycotina fungi.</title>
        <authorList>
            <person name="Reynolds N.K."/>
            <person name="Stajich J.E."/>
            <person name="Barry K."/>
            <person name="Grigoriev I.V."/>
            <person name="Crous P."/>
            <person name="Smith M.E."/>
        </authorList>
    </citation>
    <scope>NUCLEOTIDE SEQUENCE</scope>
    <source>
        <strain evidence="3">NBRC 100468</strain>
    </source>
</reference>
<feature type="compositionally biased region" description="Polar residues" evidence="2">
    <location>
        <begin position="419"/>
        <end position="431"/>
    </location>
</feature>
<feature type="compositionally biased region" description="Polar residues" evidence="2">
    <location>
        <begin position="365"/>
        <end position="379"/>
    </location>
</feature>
<feature type="compositionally biased region" description="Low complexity" evidence="2">
    <location>
        <begin position="527"/>
        <end position="540"/>
    </location>
</feature>
<evidence type="ECO:0000313" key="3">
    <source>
        <dbReference type="EMBL" id="KAJ1917400.1"/>
    </source>
</evidence>
<dbReference type="PANTHER" id="PTHR46430:SF3">
    <property type="entry name" value="ACTIVATOR OF C KINASE PROTEIN 1"/>
    <property type="match status" value="1"/>
</dbReference>
<dbReference type="Proteomes" id="UP001150538">
    <property type="component" value="Unassembled WGS sequence"/>
</dbReference>
<dbReference type="InterPro" id="IPR011990">
    <property type="entry name" value="TPR-like_helical_dom_sf"/>
</dbReference>
<dbReference type="Pfam" id="PF08238">
    <property type="entry name" value="Sel1"/>
    <property type="match status" value="7"/>
</dbReference>
<feature type="compositionally biased region" description="Pro residues" evidence="2">
    <location>
        <begin position="395"/>
        <end position="408"/>
    </location>
</feature>
<gene>
    <name evidence="3" type="ORF">H4219_003211</name>
</gene>
<feature type="compositionally biased region" description="Pro residues" evidence="2">
    <location>
        <begin position="451"/>
        <end position="465"/>
    </location>
</feature>
<evidence type="ECO:0000313" key="4">
    <source>
        <dbReference type="Proteomes" id="UP001150538"/>
    </source>
</evidence>
<dbReference type="AlphaFoldDB" id="A0A9W7ZW63"/>
<feature type="compositionally biased region" description="Pro residues" evidence="2">
    <location>
        <begin position="592"/>
        <end position="601"/>
    </location>
</feature>
<feature type="compositionally biased region" description="Basic and acidic residues" evidence="2">
    <location>
        <begin position="201"/>
        <end position="225"/>
    </location>
</feature>
<dbReference type="OrthoDB" id="272077at2759"/>
<name>A0A9W7ZW63_9FUNG</name>
<organism evidence="3 4">
    <name type="scientific">Mycoemilia scoparia</name>
    <dbReference type="NCBI Taxonomy" id="417184"/>
    <lineage>
        <taxon>Eukaryota</taxon>
        <taxon>Fungi</taxon>
        <taxon>Fungi incertae sedis</taxon>
        <taxon>Zoopagomycota</taxon>
        <taxon>Kickxellomycotina</taxon>
        <taxon>Kickxellomycetes</taxon>
        <taxon>Kickxellales</taxon>
        <taxon>Kickxellaceae</taxon>
        <taxon>Mycoemilia</taxon>
    </lineage>
</organism>
<feature type="compositionally biased region" description="Pro residues" evidence="2">
    <location>
        <begin position="271"/>
        <end position="280"/>
    </location>
</feature>
<dbReference type="PANTHER" id="PTHR46430">
    <property type="entry name" value="PROTEIN SKT5-RELATED"/>
    <property type="match status" value="1"/>
</dbReference>
<feature type="compositionally biased region" description="Pro residues" evidence="2">
    <location>
        <begin position="484"/>
        <end position="504"/>
    </location>
</feature>
<comment type="caution">
    <text evidence="3">The sequence shown here is derived from an EMBL/GenBank/DDBJ whole genome shotgun (WGS) entry which is preliminary data.</text>
</comment>
<feature type="region of interest" description="Disordered" evidence="2">
    <location>
        <begin position="116"/>
        <end position="604"/>
    </location>
</feature>
<evidence type="ECO:0000256" key="1">
    <source>
        <dbReference type="ARBA" id="ARBA00022737"/>
    </source>
</evidence>
<proteinExistence type="predicted"/>
<sequence>MSQPASGYPPPGQGGHPPNSQHAPQSHRRATGKIALAPVRPSVQQVQYQESQYPNKQVLPPQQRQPPPPTAAGDYSKYVAPPYHPQRSDSQMSNRVEPDQRAETAMSIYNYYDYEPSSYYSQDYPDPPKVKPGPLRQQKSMGDLDTGRRPQYSQDEYSQHYPYNPQKGQHQQPDSVPPPGPQQTGKSLGPVRPSTASGLQSRHDDHRYYHDHDFDPDFYEYHGDGIPDPISVPIKGHANGSTTSVDRVADQFGNMRLQNPHGKQQPISEPSQPPRPPMPGRPHFYREDSSNSLSSMSSYQGDGPGPQGRKLRRNGPRPVQGADMRGDREQQLEAEYDQDDGAFGRGTAGVDSMLFPDDDRKVSQLMRTGTFSKSSTSLSGRPYPPRPGQGQAYPNRPPMAPHQRPPYPQAYTQHHPGSEYNSARSSPLSQGSSGGHPDQRADSYFNVNPSRLPPPHDGGAPPPHMHPNGSYNYPQQPRPTGAVPSPPRLRPPGPYSQGPPPPAAQGPSELANGHYQQHPRPPPPPHLQQQQYGYYSEQSSPTLSVYSNAPGAMPRPVPRQDSSTSVGGYAPPMAQQPQASRLPQQQQQPAAPVQPPSPPPALHDLGFKYQIAKTSKDQYERLEIAQYILDHAKDVAAQEANPKARAKRYIDLCDKALKLMNKVKSSGRGGAAAEAVFLLASAYFHGQYGLKKDQGRAFELYQLGAKQSHPEATYRTAVCYELGAGCRKDHGRAIQFYRKSASQGCVPAMYKLGLILLKGLLSTSPAPREAITWLKRAGDNADEKYPHALHELANCYERGGIPGLIEDEAYAKELHTKAAQLNYVPSQVRLGLAYEYGTLGCPIDARKSIGWYTRAAERGDHDAELALSGWYLTGAEGVLPQNDVEAYLWAQKAAEGGLPKAEYAMGYYTESGIGTPQGANTIEQAMYWYRRAAQHNNKRAVQRLTELKHMGHSPPKPMVRPKRGSKGLQDDGCKMM</sequence>
<feature type="region of interest" description="Disordered" evidence="2">
    <location>
        <begin position="949"/>
        <end position="976"/>
    </location>
</feature>
<keyword evidence="1" id="KW-0677">Repeat</keyword>
<dbReference type="InterPro" id="IPR006597">
    <property type="entry name" value="Sel1-like"/>
</dbReference>
<evidence type="ECO:0000256" key="2">
    <source>
        <dbReference type="SAM" id="MobiDB-lite"/>
    </source>
</evidence>
<feature type="compositionally biased region" description="Low complexity" evidence="2">
    <location>
        <begin position="575"/>
        <end position="591"/>
    </location>
</feature>
<protein>
    <submittedName>
        <fullName evidence="3">Uncharacterized protein</fullName>
    </submittedName>
</protein>
<dbReference type="InterPro" id="IPR051726">
    <property type="entry name" value="Chitin_Synth_Reg"/>
</dbReference>
<dbReference type="EMBL" id="JANBPU010000072">
    <property type="protein sequence ID" value="KAJ1917400.1"/>
    <property type="molecule type" value="Genomic_DNA"/>
</dbReference>